<evidence type="ECO:0000313" key="2">
    <source>
        <dbReference type="Proteomes" id="UP001157502"/>
    </source>
</evidence>
<accession>A0ACC2FT88</accession>
<organism evidence="1 2">
    <name type="scientific">Dallia pectoralis</name>
    <name type="common">Alaska blackfish</name>
    <dbReference type="NCBI Taxonomy" id="75939"/>
    <lineage>
        <taxon>Eukaryota</taxon>
        <taxon>Metazoa</taxon>
        <taxon>Chordata</taxon>
        <taxon>Craniata</taxon>
        <taxon>Vertebrata</taxon>
        <taxon>Euteleostomi</taxon>
        <taxon>Actinopterygii</taxon>
        <taxon>Neopterygii</taxon>
        <taxon>Teleostei</taxon>
        <taxon>Protacanthopterygii</taxon>
        <taxon>Esociformes</taxon>
        <taxon>Umbridae</taxon>
        <taxon>Dallia</taxon>
    </lineage>
</organism>
<dbReference type="Proteomes" id="UP001157502">
    <property type="component" value="Chromosome 22"/>
</dbReference>
<keyword evidence="2" id="KW-1185">Reference proteome</keyword>
<comment type="caution">
    <text evidence="1">The sequence shown here is derived from an EMBL/GenBank/DDBJ whole genome shotgun (WGS) entry which is preliminary data.</text>
</comment>
<dbReference type="EMBL" id="CM055749">
    <property type="protein sequence ID" value="KAJ7994574.1"/>
    <property type="molecule type" value="Genomic_DNA"/>
</dbReference>
<sequence>MNVNLFLVSKPTFVKTFTWSLMTTGVCALQGNNWEQGGQPRHLLPKSLCTEECAHGRCVSPDTCQCEPGWGGLDCSSDMDERIPRRQTKERWRSSPQVALSSVCAISPSIHLATSGELKSREPTWTAYGLSHTPRGS</sequence>
<gene>
    <name evidence="1" type="ORF">DPEC_G00250880</name>
</gene>
<proteinExistence type="predicted"/>
<evidence type="ECO:0000313" key="1">
    <source>
        <dbReference type="EMBL" id="KAJ7994574.1"/>
    </source>
</evidence>
<name>A0ACC2FT88_DALPE</name>
<reference evidence="1" key="1">
    <citation type="submission" date="2021-05" db="EMBL/GenBank/DDBJ databases">
        <authorList>
            <person name="Pan Q."/>
            <person name="Jouanno E."/>
            <person name="Zahm M."/>
            <person name="Klopp C."/>
            <person name="Cabau C."/>
            <person name="Louis A."/>
            <person name="Berthelot C."/>
            <person name="Parey E."/>
            <person name="Roest Crollius H."/>
            <person name="Montfort J."/>
            <person name="Robinson-Rechavi M."/>
            <person name="Bouchez O."/>
            <person name="Lampietro C."/>
            <person name="Lopez Roques C."/>
            <person name="Donnadieu C."/>
            <person name="Postlethwait J."/>
            <person name="Bobe J."/>
            <person name="Dillon D."/>
            <person name="Chandos A."/>
            <person name="von Hippel F."/>
            <person name="Guiguen Y."/>
        </authorList>
    </citation>
    <scope>NUCLEOTIDE SEQUENCE</scope>
    <source>
        <strain evidence="1">YG-Jan2019</strain>
    </source>
</reference>
<protein>
    <submittedName>
        <fullName evidence="1">Uncharacterized protein</fullName>
    </submittedName>
</protein>